<dbReference type="GO" id="GO:0016020">
    <property type="term" value="C:membrane"/>
    <property type="evidence" value="ECO:0007669"/>
    <property type="project" value="InterPro"/>
</dbReference>
<keyword evidence="1" id="KW-0472">Membrane</keyword>
<feature type="transmembrane region" description="Helical" evidence="1">
    <location>
        <begin position="120"/>
        <end position="141"/>
    </location>
</feature>
<gene>
    <name evidence="4" type="ORF">E2488_08260</name>
</gene>
<keyword evidence="1" id="KW-1133">Transmembrane helix</keyword>
<feature type="transmembrane region" description="Helical" evidence="1">
    <location>
        <begin position="7"/>
        <end position="27"/>
    </location>
</feature>
<dbReference type="InterPro" id="IPR010559">
    <property type="entry name" value="Sig_transdc_His_kin_internal"/>
</dbReference>
<keyword evidence="4" id="KW-0418">Kinase</keyword>
<feature type="domain" description="Signal transduction histidine kinase internal region" evidence="2">
    <location>
        <begin position="161"/>
        <end position="239"/>
    </location>
</feature>
<feature type="transmembrane region" description="Helical" evidence="1">
    <location>
        <begin position="81"/>
        <end position="105"/>
    </location>
</feature>
<evidence type="ECO:0000313" key="5">
    <source>
        <dbReference type="Proteomes" id="UP000298517"/>
    </source>
</evidence>
<evidence type="ECO:0000256" key="1">
    <source>
        <dbReference type="SAM" id="Phobius"/>
    </source>
</evidence>
<sequence length="447" mass="52224">MKTDIKYLFKISLIIAIAIFIIERLVFRGDFNLPLIELFKIFGIHFMYALVLTSINGFFYKYVETKFSWKESSKKRLIFGAVGSVLLTMLGLTLLRFVTLVVIFGKPLESFLNDSNAKNYYLFGLIITLFVSLIFHAIFFYKALTEKRVTEQQIVAKTETAKYESLKSQIDPHFLFNSLNVLTSLIGENPKLAEKFTTKLSKVYRYVLEQKNKDLIDLDEELLFAKTYMELLKMRFEDAVIFEIPEKASNSEFKIIPLSLQLLLENTIKHNVVSEENPLTVKIVEENDYLVITNNYSPKAVLEKGTKVGLKNIIDRYNLITLKKVSVEKTGEIFTVKLPLLTQKTKIMKTSENIESSKYLRAVEQVEEIKAFYGGLIAYFIVIPILIYINLKYVPQFHWFWFPMLGWGIGMIFQGFKAFSYNRILGRNWEERKIKEFMESDKKQYWE</sequence>
<dbReference type="AlphaFoldDB" id="A0A4Y8AVU1"/>
<dbReference type="InterPro" id="IPR050640">
    <property type="entry name" value="Bact_2-comp_sensor_kinase"/>
</dbReference>
<reference evidence="4 5" key="1">
    <citation type="journal article" date="2011" name="J. Microbiol.">
        <title>Gramella jeungdoensis sp. nov., isolated from a solar saltern in Korea.</title>
        <authorList>
            <person name="Joung Y."/>
            <person name="Kim H."/>
            <person name="Jang T."/>
            <person name="Ahn T.S."/>
            <person name="Joh K."/>
        </authorList>
    </citation>
    <scope>NUCLEOTIDE SEQUENCE [LARGE SCALE GENOMIC DNA]</scope>
    <source>
        <strain evidence="4 5">KCTC 23123</strain>
    </source>
</reference>
<dbReference type="PANTHER" id="PTHR34220">
    <property type="entry name" value="SENSOR HISTIDINE KINASE YPDA"/>
    <property type="match status" value="1"/>
</dbReference>
<name>A0A4Y8AVU1_9FLAO</name>
<dbReference type="RefSeq" id="WP_134247862.1">
    <property type="nucleotide sequence ID" value="NZ_SNQI01000002.1"/>
</dbReference>
<dbReference type="InterPro" id="IPR025698">
    <property type="entry name" value="2TM_dom"/>
</dbReference>
<feature type="transmembrane region" description="Helical" evidence="1">
    <location>
        <begin position="39"/>
        <end position="60"/>
    </location>
</feature>
<evidence type="ECO:0000313" key="4">
    <source>
        <dbReference type="EMBL" id="TEW75492.1"/>
    </source>
</evidence>
<feature type="transmembrane region" description="Helical" evidence="1">
    <location>
        <begin position="371"/>
        <end position="391"/>
    </location>
</feature>
<keyword evidence="1" id="KW-0812">Transmembrane</keyword>
<evidence type="ECO:0000259" key="2">
    <source>
        <dbReference type="Pfam" id="PF06580"/>
    </source>
</evidence>
<feature type="domain" description="2TM" evidence="3">
    <location>
        <begin position="361"/>
        <end position="439"/>
    </location>
</feature>
<keyword evidence="5" id="KW-1185">Reference proteome</keyword>
<organism evidence="4 5">
    <name type="scientific">Gramella jeungdoensis</name>
    <dbReference type="NCBI Taxonomy" id="708091"/>
    <lineage>
        <taxon>Bacteria</taxon>
        <taxon>Pseudomonadati</taxon>
        <taxon>Bacteroidota</taxon>
        <taxon>Flavobacteriia</taxon>
        <taxon>Flavobacteriales</taxon>
        <taxon>Flavobacteriaceae</taxon>
        <taxon>Christiangramia</taxon>
    </lineage>
</organism>
<keyword evidence="4" id="KW-0808">Transferase</keyword>
<dbReference type="Proteomes" id="UP000298517">
    <property type="component" value="Unassembled WGS sequence"/>
</dbReference>
<dbReference type="OrthoDB" id="9809908at2"/>
<comment type="caution">
    <text evidence="4">The sequence shown here is derived from an EMBL/GenBank/DDBJ whole genome shotgun (WGS) entry which is preliminary data.</text>
</comment>
<evidence type="ECO:0000259" key="3">
    <source>
        <dbReference type="Pfam" id="PF13239"/>
    </source>
</evidence>
<accession>A0A4Y8AVU1</accession>
<protein>
    <submittedName>
        <fullName evidence="4">Histidine kinase</fullName>
    </submittedName>
</protein>
<dbReference type="Pfam" id="PF06580">
    <property type="entry name" value="His_kinase"/>
    <property type="match status" value="1"/>
</dbReference>
<dbReference type="Pfam" id="PF13239">
    <property type="entry name" value="2TM"/>
    <property type="match status" value="1"/>
</dbReference>
<dbReference type="GO" id="GO:0000155">
    <property type="term" value="F:phosphorelay sensor kinase activity"/>
    <property type="evidence" value="ECO:0007669"/>
    <property type="project" value="InterPro"/>
</dbReference>
<proteinExistence type="predicted"/>
<feature type="transmembrane region" description="Helical" evidence="1">
    <location>
        <begin position="397"/>
        <end position="419"/>
    </location>
</feature>
<dbReference type="PANTHER" id="PTHR34220:SF7">
    <property type="entry name" value="SENSOR HISTIDINE KINASE YPDA"/>
    <property type="match status" value="1"/>
</dbReference>
<dbReference type="EMBL" id="SNQI01000002">
    <property type="protein sequence ID" value="TEW75492.1"/>
    <property type="molecule type" value="Genomic_DNA"/>
</dbReference>